<dbReference type="GO" id="GO:0016646">
    <property type="term" value="F:oxidoreductase activity, acting on the CH-NH group of donors, NAD or NADP as acceptor"/>
    <property type="evidence" value="ECO:0007669"/>
    <property type="project" value="UniProtKB-ARBA"/>
</dbReference>
<keyword evidence="2" id="KW-0285">Flavoprotein</keyword>
<dbReference type="InterPro" id="IPR002563">
    <property type="entry name" value="Flavin_Rdtase-like_dom"/>
</dbReference>
<evidence type="ECO:0000256" key="2">
    <source>
        <dbReference type="ARBA" id="ARBA00022630"/>
    </source>
</evidence>
<organism evidence="6 7">
    <name type="scientific">Ornithinibacillus caprae</name>
    <dbReference type="NCBI Taxonomy" id="2678566"/>
    <lineage>
        <taxon>Bacteria</taxon>
        <taxon>Bacillati</taxon>
        <taxon>Bacillota</taxon>
        <taxon>Bacilli</taxon>
        <taxon>Bacillales</taxon>
        <taxon>Bacillaceae</taxon>
        <taxon>Ornithinibacillus</taxon>
    </lineage>
</organism>
<dbReference type="RefSeq" id="WP_155671421.1">
    <property type="nucleotide sequence ID" value="NZ_WOCA01000023.1"/>
</dbReference>
<dbReference type="Gene3D" id="2.30.110.10">
    <property type="entry name" value="Electron Transport, Fmn-binding Protein, Chain A"/>
    <property type="match status" value="1"/>
</dbReference>
<evidence type="ECO:0000313" key="6">
    <source>
        <dbReference type="EMBL" id="MUK90536.1"/>
    </source>
</evidence>
<evidence type="ECO:0000256" key="3">
    <source>
        <dbReference type="ARBA" id="ARBA00022643"/>
    </source>
</evidence>
<dbReference type="GO" id="GO:0010181">
    <property type="term" value="F:FMN binding"/>
    <property type="evidence" value="ECO:0007669"/>
    <property type="project" value="InterPro"/>
</dbReference>
<comment type="cofactor">
    <cofactor evidence="1">
        <name>FMN</name>
        <dbReference type="ChEBI" id="CHEBI:58210"/>
    </cofactor>
</comment>
<evidence type="ECO:0000259" key="5">
    <source>
        <dbReference type="SMART" id="SM00903"/>
    </source>
</evidence>
<dbReference type="AlphaFoldDB" id="A0A6N8FNV3"/>
<keyword evidence="3" id="KW-0288">FMN</keyword>
<dbReference type="EMBL" id="WOCA01000023">
    <property type="protein sequence ID" value="MUK90536.1"/>
    <property type="molecule type" value="Genomic_DNA"/>
</dbReference>
<gene>
    <name evidence="6" type="ORF">GMD78_19450</name>
</gene>
<comment type="similarity">
    <text evidence="4">Belongs to the flavoredoxin family.</text>
</comment>
<name>A0A6N8FNV3_9BACI</name>
<dbReference type="SUPFAM" id="SSF50475">
    <property type="entry name" value="FMN-binding split barrel"/>
    <property type="match status" value="1"/>
</dbReference>
<accession>A0A6N8FNV3</accession>
<protein>
    <submittedName>
        <fullName evidence="6">Flavin reductase family protein</fullName>
    </submittedName>
</protein>
<comment type="caution">
    <text evidence="6">The sequence shown here is derived from an EMBL/GenBank/DDBJ whole genome shotgun (WGS) entry which is preliminary data.</text>
</comment>
<evidence type="ECO:0000256" key="1">
    <source>
        <dbReference type="ARBA" id="ARBA00001917"/>
    </source>
</evidence>
<dbReference type="Pfam" id="PF01613">
    <property type="entry name" value="Flavin_Reduct"/>
    <property type="match status" value="1"/>
</dbReference>
<dbReference type="PANTHER" id="PTHR33798">
    <property type="entry name" value="FLAVOPROTEIN OXYGENASE"/>
    <property type="match status" value="1"/>
</dbReference>
<evidence type="ECO:0000256" key="4">
    <source>
        <dbReference type="ARBA" id="ARBA00038054"/>
    </source>
</evidence>
<dbReference type="PANTHER" id="PTHR33798:SF5">
    <property type="entry name" value="FLAVIN REDUCTASE LIKE DOMAIN-CONTAINING PROTEIN"/>
    <property type="match status" value="1"/>
</dbReference>
<dbReference type="InterPro" id="IPR012349">
    <property type="entry name" value="Split_barrel_FMN-bd"/>
</dbReference>
<evidence type="ECO:0000313" key="7">
    <source>
        <dbReference type="Proteomes" id="UP000469125"/>
    </source>
</evidence>
<proteinExistence type="inferred from homology"/>
<dbReference type="SMART" id="SM00903">
    <property type="entry name" value="Flavin_Reduct"/>
    <property type="match status" value="1"/>
</dbReference>
<sequence length="204" mass="22562">MIPIDPRGKSAKENYKLLIGSIIPRPIAFVTSLAEDGIVNGAPFSFFNVVSSNPPMISISVQRREGEIKDTARNILEKHEFVIHIVDVQNVQTVNTTAASLAANESEIEMANMTTVESDVITVPGVKEAKVRMEFKLEKHIELGEGDYIDTDFIIGKIVKYHMDDSVYNAETGRINYDALGAVSRLAGFDYAKIGDIFSIERPK</sequence>
<keyword evidence="7" id="KW-1185">Reference proteome</keyword>
<dbReference type="Proteomes" id="UP000469125">
    <property type="component" value="Unassembled WGS sequence"/>
</dbReference>
<reference evidence="6 7" key="1">
    <citation type="submission" date="2019-11" db="EMBL/GenBank/DDBJ databases">
        <authorList>
            <person name="Li X."/>
        </authorList>
    </citation>
    <scope>NUCLEOTIDE SEQUENCE [LARGE SCALE GENOMIC DNA]</scope>
    <source>
        <strain evidence="6 7">L9</strain>
    </source>
</reference>
<feature type="domain" description="Flavin reductase like" evidence="5">
    <location>
        <begin position="20"/>
        <end position="177"/>
    </location>
</feature>